<proteinExistence type="predicted"/>
<keyword evidence="3" id="KW-1185">Reference proteome</keyword>
<evidence type="ECO:0000313" key="3">
    <source>
        <dbReference type="Proteomes" id="UP001293254"/>
    </source>
</evidence>
<comment type="caution">
    <text evidence="2">The sequence shown here is derived from an EMBL/GenBank/DDBJ whole genome shotgun (WGS) entry which is preliminary data.</text>
</comment>
<organism evidence="2 3">
    <name type="scientific">Sesamum alatum</name>
    <dbReference type="NCBI Taxonomy" id="300844"/>
    <lineage>
        <taxon>Eukaryota</taxon>
        <taxon>Viridiplantae</taxon>
        <taxon>Streptophyta</taxon>
        <taxon>Embryophyta</taxon>
        <taxon>Tracheophyta</taxon>
        <taxon>Spermatophyta</taxon>
        <taxon>Magnoliopsida</taxon>
        <taxon>eudicotyledons</taxon>
        <taxon>Gunneridae</taxon>
        <taxon>Pentapetalae</taxon>
        <taxon>asterids</taxon>
        <taxon>lamiids</taxon>
        <taxon>Lamiales</taxon>
        <taxon>Pedaliaceae</taxon>
        <taxon>Sesamum</taxon>
    </lineage>
</organism>
<feature type="compositionally biased region" description="Basic and acidic residues" evidence="1">
    <location>
        <begin position="7"/>
        <end position="16"/>
    </location>
</feature>
<dbReference type="Proteomes" id="UP001293254">
    <property type="component" value="Unassembled WGS sequence"/>
</dbReference>
<feature type="region of interest" description="Disordered" evidence="1">
    <location>
        <begin position="1"/>
        <end position="48"/>
    </location>
</feature>
<reference evidence="2" key="1">
    <citation type="submission" date="2020-06" db="EMBL/GenBank/DDBJ databases">
        <authorList>
            <person name="Li T."/>
            <person name="Hu X."/>
            <person name="Zhang T."/>
            <person name="Song X."/>
            <person name="Zhang H."/>
            <person name="Dai N."/>
            <person name="Sheng W."/>
            <person name="Hou X."/>
            <person name="Wei L."/>
        </authorList>
    </citation>
    <scope>NUCLEOTIDE SEQUENCE</scope>
    <source>
        <strain evidence="2">3651</strain>
        <tissue evidence="2">Leaf</tissue>
    </source>
</reference>
<name>A0AAE2CME2_9LAMI</name>
<reference evidence="2" key="2">
    <citation type="journal article" date="2024" name="Plant">
        <title>Genomic evolution and insights into agronomic trait innovations of Sesamum species.</title>
        <authorList>
            <person name="Miao H."/>
            <person name="Wang L."/>
            <person name="Qu L."/>
            <person name="Liu H."/>
            <person name="Sun Y."/>
            <person name="Le M."/>
            <person name="Wang Q."/>
            <person name="Wei S."/>
            <person name="Zheng Y."/>
            <person name="Lin W."/>
            <person name="Duan Y."/>
            <person name="Cao H."/>
            <person name="Xiong S."/>
            <person name="Wang X."/>
            <person name="Wei L."/>
            <person name="Li C."/>
            <person name="Ma Q."/>
            <person name="Ju M."/>
            <person name="Zhao R."/>
            <person name="Li G."/>
            <person name="Mu C."/>
            <person name="Tian Q."/>
            <person name="Mei H."/>
            <person name="Zhang T."/>
            <person name="Gao T."/>
            <person name="Zhang H."/>
        </authorList>
    </citation>
    <scope>NUCLEOTIDE SEQUENCE</scope>
    <source>
        <strain evidence="2">3651</strain>
    </source>
</reference>
<evidence type="ECO:0000256" key="1">
    <source>
        <dbReference type="SAM" id="MobiDB-lite"/>
    </source>
</evidence>
<sequence length="104" mass="11432">MAQPPPEESRSTNDGKKKSKRMPSARELDDHANRSRNRNSNSPDVTSAKLDAIHSRLLHLEMKLDSKPSYPQALGIGIASAGVWNAGLHLWNFVRQATSSSHSS</sequence>
<evidence type="ECO:0000313" key="2">
    <source>
        <dbReference type="EMBL" id="KAK4427503.1"/>
    </source>
</evidence>
<dbReference type="AlphaFoldDB" id="A0AAE2CME2"/>
<dbReference type="EMBL" id="JACGWO010000005">
    <property type="protein sequence ID" value="KAK4427503.1"/>
    <property type="molecule type" value="Genomic_DNA"/>
</dbReference>
<gene>
    <name evidence="2" type="ORF">Salat_1519200</name>
</gene>
<protein>
    <submittedName>
        <fullName evidence="2">Uncharacterized protein</fullName>
    </submittedName>
</protein>
<feature type="compositionally biased region" description="Basic and acidic residues" evidence="1">
    <location>
        <begin position="24"/>
        <end position="33"/>
    </location>
</feature>
<accession>A0AAE2CME2</accession>